<dbReference type="Pfam" id="PF11897">
    <property type="entry name" value="DUF3417"/>
    <property type="match status" value="1"/>
</dbReference>
<evidence type="ECO:0000256" key="9">
    <source>
        <dbReference type="ARBA" id="ARBA00023277"/>
    </source>
</evidence>
<keyword evidence="8 11" id="KW-0663">Pyridoxal phosphate</keyword>
<keyword evidence="9" id="KW-0119">Carbohydrate metabolism</keyword>
<keyword evidence="5" id="KW-0021">Allosteric enzyme</keyword>
<gene>
    <name evidence="13" type="primary">malP</name>
    <name evidence="13" type="ORF">KS4_18750</name>
</gene>
<dbReference type="InterPro" id="IPR011834">
    <property type="entry name" value="Agluc_phsphrylas"/>
</dbReference>
<evidence type="ECO:0000256" key="11">
    <source>
        <dbReference type="PIRSR" id="PIRSR000460-1"/>
    </source>
</evidence>
<evidence type="ECO:0000259" key="12">
    <source>
        <dbReference type="Pfam" id="PF11897"/>
    </source>
</evidence>
<name>A0A517YUF9_9BACT</name>
<dbReference type="AlphaFoldDB" id="A0A517YUF9"/>
<sequence length="878" mass="99817">MLSPDLARIRSFKVVPSLPEPLKPLLDIANNMWWSWHPEAVNLFMRLDRELWQQTNHNPVKMLGMLPQKTLETMAKDEGFLSSLEKVLENFENHMKRTPWLDRTDHKPGDFKVAYFCSEFGLTECFQIYSGGLGILAGDHLKSASELGMPLVAVGLLYRHGYFQQYLNADGWQQEYLPDLDFANLPVTRVRNEDKQQLKVKVEMPGRDVTCGIWKVQVGRIPLYLLDTNMPENDVADRAITGQLYGGDMEMRIKQEIVLGIGGVRMLNALGIKPDVCHMNEGHSAFLALERIRDLIEEKNITFDEACSLASAQNVFTTHTPVPAGIDRFPPDMIKRYFKDYIGNVKLDMEGLLALGRENVFNKNEFFSMAVLAIRTSDWANGVSKLHGVVSRDMWHNIWPHVPRHEVPITHVTNGVHARTWLSGDLSNLLDRYLGSRWQNDSADHSVWQAVEEMPDEEIWDVHESRRQRMILWARRQLRKQMKQRGASEEHIRDVCDGLSAKNLTIGFARRFATYKRGNLILRDAERLLKLLRSTDKPVQFLIAGKSHPADGGGKDLIRQIVQFARQSNVAHRIVFIENYDMHVARYLVQGCDVWMNNPRRGMEASGTSGMKAALNGVLNCSIMDGWWDEAYESDLGWAIGRGEEYANPEVADDIESKSLYDLLEKEIVPLFYDRDDHGVPRGWVKKMKRCISQLAPMFNSNRQVQEYAEKLYLPALRRTRVLEKDNLKEAISYTHQNYRLRDNWDKLYVESVDAATESPLGVHDSLGVSSIVYLGDLKPEEVRVQVYSGQVGNDGELLTGNAFDMDVAEDLGDGKYRFIGSINAGTSGRYGFAIRIVPGGLNFEGMVIPGLILWEQPATKPQAAEPAPEQTEAVEQN</sequence>
<comment type="function">
    <text evidence="10">Phosphorylase is an important allosteric enzyme in carbohydrate metabolism. Enzymes from different sources differ in their regulatory mechanisms and in their natural substrates. However, all known phosphorylases share catalytic and structural properties.</text>
</comment>
<evidence type="ECO:0000256" key="8">
    <source>
        <dbReference type="ARBA" id="ARBA00022898"/>
    </source>
</evidence>
<evidence type="ECO:0000256" key="7">
    <source>
        <dbReference type="ARBA" id="ARBA00022679"/>
    </source>
</evidence>
<evidence type="ECO:0000256" key="3">
    <source>
        <dbReference type="ARBA" id="ARBA00006047"/>
    </source>
</evidence>
<dbReference type="InterPro" id="IPR000811">
    <property type="entry name" value="Glyco_trans_35"/>
</dbReference>
<dbReference type="EMBL" id="CP036425">
    <property type="protein sequence ID" value="QDU33817.1"/>
    <property type="molecule type" value="Genomic_DNA"/>
</dbReference>
<dbReference type="PROSITE" id="PS00102">
    <property type="entry name" value="PHOSPHORYLASE"/>
    <property type="match status" value="1"/>
</dbReference>
<keyword evidence="6 13" id="KW-0328">Glycosyltransferase</keyword>
<feature type="domain" description="DUF3417" evidence="12">
    <location>
        <begin position="18"/>
        <end position="125"/>
    </location>
</feature>
<comment type="cofactor">
    <cofactor evidence="2">
        <name>pyridoxal 5'-phosphate</name>
        <dbReference type="ChEBI" id="CHEBI:597326"/>
    </cofactor>
</comment>
<dbReference type="KEGG" id="pcor:KS4_18750"/>
<dbReference type="RefSeq" id="WP_145077166.1">
    <property type="nucleotide sequence ID" value="NZ_CP036425.1"/>
</dbReference>
<organism evidence="13 14">
    <name type="scientific">Poriferisphaera corsica</name>
    <dbReference type="NCBI Taxonomy" id="2528020"/>
    <lineage>
        <taxon>Bacteria</taxon>
        <taxon>Pseudomonadati</taxon>
        <taxon>Planctomycetota</taxon>
        <taxon>Phycisphaerae</taxon>
        <taxon>Phycisphaerales</taxon>
        <taxon>Phycisphaeraceae</taxon>
        <taxon>Poriferisphaera</taxon>
    </lineage>
</organism>
<evidence type="ECO:0000256" key="4">
    <source>
        <dbReference type="ARBA" id="ARBA00012591"/>
    </source>
</evidence>
<accession>A0A517YUF9</accession>
<dbReference type="Pfam" id="PF00343">
    <property type="entry name" value="Phosphorylase"/>
    <property type="match status" value="1"/>
</dbReference>
<evidence type="ECO:0000256" key="5">
    <source>
        <dbReference type="ARBA" id="ARBA00022533"/>
    </source>
</evidence>
<dbReference type="EC" id="2.4.1.1" evidence="4"/>
<dbReference type="SUPFAM" id="SSF53756">
    <property type="entry name" value="UDP-Glycosyltransferase/glycogen phosphorylase"/>
    <property type="match status" value="1"/>
</dbReference>
<dbReference type="Gene3D" id="3.40.50.2000">
    <property type="entry name" value="Glycogen Phosphorylase B"/>
    <property type="match status" value="3"/>
</dbReference>
<evidence type="ECO:0000313" key="13">
    <source>
        <dbReference type="EMBL" id="QDU33817.1"/>
    </source>
</evidence>
<evidence type="ECO:0000256" key="6">
    <source>
        <dbReference type="ARBA" id="ARBA00022676"/>
    </source>
</evidence>
<reference evidence="13 14" key="1">
    <citation type="submission" date="2019-02" db="EMBL/GenBank/DDBJ databases">
        <title>Deep-cultivation of Planctomycetes and their phenomic and genomic characterization uncovers novel biology.</title>
        <authorList>
            <person name="Wiegand S."/>
            <person name="Jogler M."/>
            <person name="Boedeker C."/>
            <person name="Pinto D."/>
            <person name="Vollmers J."/>
            <person name="Rivas-Marin E."/>
            <person name="Kohn T."/>
            <person name="Peeters S.H."/>
            <person name="Heuer A."/>
            <person name="Rast P."/>
            <person name="Oberbeckmann S."/>
            <person name="Bunk B."/>
            <person name="Jeske O."/>
            <person name="Meyerdierks A."/>
            <person name="Storesund J.E."/>
            <person name="Kallscheuer N."/>
            <person name="Luecker S."/>
            <person name="Lage O.M."/>
            <person name="Pohl T."/>
            <person name="Merkel B.J."/>
            <person name="Hornburger P."/>
            <person name="Mueller R.-W."/>
            <person name="Bruemmer F."/>
            <person name="Labrenz M."/>
            <person name="Spormann A.M."/>
            <person name="Op den Camp H."/>
            <person name="Overmann J."/>
            <person name="Amann R."/>
            <person name="Jetten M.S.M."/>
            <person name="Mascher T."/>
            <person name="Medema M.H."/>
            <person name="Devos D.P."/>
            <person name="Kaster A.-K."/>
            <person name="Ovreas L."/>
            <person name="Rohde M."/>
            <person name="Galperin M.Y."/>
            <person name="Jogler C."/>
        </authorList>
    </citation>
    <scope>NUCLEOTIDE SEQUENCE [LARGE SCALE GENOMIC DNA]</scope>
    <source>
        <strain evidence="13 14">KS4</strain>
    </source>
</reference>
<evidence type="ECO:0000256" key="2">
    <source>
        <dbReference type="ARBA" id="ARBA00001933"/>
    </source>
</evidence>
<evidence type="ECO:0000256" key="10">
    <source>
        <dbReference type="ARBA" id="ARBA00025174"/>
    </source>
</evidence>
<keyword evidence="14" id="KW-1185">Reference proteome</keyword>
<feature type="modified residue" description="N6-(pyridoxal phosphate)lysine" evidence="11">
    <location>
        <position position="612"/>
    </location>
</feature>
<dbReference type="PANTHER" id="PTHR42655">
    <property type="entry name" value="GLYCOGEN PHOSPHORYLASE"/>
    <property type="match status" value="1"/>
</dbReference>
<dbReference type="Proteomes" id="UP000317369">
    <property type="component" value="Chromosome"/>
</dbReference>
<dbReference type="GO" id="GO:0008184">
    <property type="term" value="F:glycogen phosphorylase activity"/>
    <property type="evidence" value="ECO:0007669"/>
    <property type="project" value="InterPro"/>
</dbReference>
<comment type="similarity">
    <text evidence="3">Belongs to the glycogen phosphorylase family.</text>
</comment>
<dbReference type="GO" id="GO:0030170">
    <property type="term" value="F:pyridoxal phosphate binding"/>
    <property type="evidence" value="ECO:0007669"/>
    <property type="project" value="InterPro"/>
</dbReference>
<comment type="catalytic activity">
    <reaction evidence="1">
        <text>[(1-&gt;4)-alpha-D-glucosyl](n) + phosphate = [(1-&gt;4)-alpha-D-glucosyl](n-1) + alpha-D-glucose 1-phosphate</text>
        <dbReference type="Rhea" id="RHEA:41732"/>
        <dbReference type="Rhea" id="RHEA-COMP:9584"/>
        <dbReference type="Rhea" id="RHEA-COMP:9586"/>
        <dbReference type="ChEBI" id="CHEBI:15444"/>
        <dbReference type="ChEBI" id="CHEBI:43474"/>
        <dbReference type="ChEBI" id="CHEBI:58601"/>
        <dbReference type="EC" id="2.4.1.1"/>
    </reaction>
</comment>
<keyword evidence="7 13" id="KW-0808">Transferase</keyword>
<evidence type="ECO:0000313" key="14">
    <source>
        <dbReference type="Proteomes" id="UP000317369"/>
    </source>
</evidence>
<evidence type="ECO:0000256" key="1">
    <source>
        <dbReference type="ARBA" id="ARBA00001275"/>
    </source>
</evidence>
<dbReference type="PIRSF" id="PIRSF000460">
    <property type="entry name" value="Pprylas_GlgP"/>
    <property type="match status" value="1"/>
</dbReference>
<dbReference type="PANTHER" id="PTHR42655:SF1">
    <property type="entry name" value="GLYCOGEN PHOSPHORYLASE"/>
    <property type="match status" value="1"/>
</dbReference>
<dbReference type="InterPro" id="IPR052182">
    <property type="entry name" value="Glycogen/Maltodextrin_Phosph"/>
</dbReference>
<dbReference type="OrthoDB" id="9760804at2"/>
<dbReference type="InterPro" id="IPR035090">
    <property type="entry name" value="Pyridoxal_P_attach_site"/>
</dbReference>
<dbReference type="InterPro" id="IPR024517">
    <property type="entry name" value="Glycogen_phosphorylase_DUF3417"/>
</dbReference>
<proteinExistence type="inferred from homology"/>
<dbReference type="GO" id="GO:0005975">
    <property type="term" value="P:carbohydrate metabolic process"/>
    <property type="evidence" value="ECO:0007669"/>
    <property type="project" value="InterPro"/>
</dbReference>
<protein>
    <recommendedName>
        <fullName evidence="4">glycogen phosphorylase</fullName>
        <ecNumber evidence="4">2.4.1.1</ecNumber>
    </recommendedName>
</protein>
<dbReference type="NCBIfam" id="TIGR02094">
    <property type="entry name" value="more_P_ylases"/>
    <property type="match status" value="1"/>
</dbReference>